<dbReference type="Pfam" id="PF02519">
    <property type="entry name" value="Auxin_inducible"/>
    <property type="match status" value="1"/>
</dbReference>
<dbReference type="Proteomes" id="UP001454036">
    <property type="component" value="Unassembled WGS sequence"/>
</dbReference>
<dbReference type="AlphaFoldDB" id="A0AAV3PCL0"/>
<organism evidence="2 3">
    <name type="scientific">Lithospermum erythrorhizon</name>
    <name type="common">Purple gromwell</name>
    <name type="synonym">Lithospermum officinale var. erythrorhizon</name>
    <dbReference type="NCBI Taxonomy" id="34254"/>
    <lineage>
        <taxon>Eukaryota</taxon>
        <taxon>Viridiplantae</taxon>
        <taxon>Streptophyta</taxon>
        <taxon>Embryophyta</taxon>
        <taxon>Tracheophyta</taxon>
        <taxon>Spermatophyta</taxon>
        <taxon>Magnoliopsida</taxon>
        <taxon>eudicotyledons</taxon>
        <taxon>Gunneridae</taxon>
        <taxon>Pentapetalae</taxon>
        <taxon>asterids</taxon>
        <taxon>lamiids</taxon>
        <taxon>Boraginales</taxon>
        <taxon>Boraginaceae</taxon>
        <taxon>Boraginoideae</taxon>
        <taxon>Lithospermeae</taxon>
        <taxon>Lithospermum</taxon>
    </lineage>
</organism>
<dbReference type="EMBL" id="BAABME010001355">
    <property type="protein sequence ID" value="GAA0149145.1"/>
    <property type="molecule type" value="Genomic_DNA"/>
</dbReference>
<comment type="similarity">
    <text evidence="1">Belongs to the ARG7 family.</text>
</comment>
<gene>
    <name evidence="2" type="ORF">LIER_08396</name>
</gene>
<evidence type="ECO:0000313" key="3">
    <source>
        <dbReference type="Proteomes" id="UP001454036"/>
    </source>
</evidence>
<dbReference type="InterPro" id="IPR003676">
    <property type="entry name" value="SAUR_fam"/>
</dbReference>
<sequence length="108" mass="12931">MAEEKKHKMKKGWLAIQVGLEEEGEKLERFAIPISYLYHPLLQELLDKAREVYGYQKDGPLRLPCSVDDFLHLRWQIERESSMIKNRYHHLHHHHLHHLPTSISFHSC</sequence>
<accession>A0AAV3PCL0</accession>
<dbReference type="PANTHER" id="PTHR31374">
    <property type="entry name" value="AUXIN-INDUCED PROTEIN-LIKE-RELATED"/>
    <property type="match status" value="1"/>
</dbReference>
<comment type="caution">
    <text evidence="2">The sequence shown here is derived from an EMBL/GenBank/DDBJ whole genome shotgun (WGS) entry which is preliminary data.</text>
</comment>
<keyword evidence="3" id="KW-1185">Reference proteome</keyword>
<dbReference type="PANTHER" id="PTHR31374:SF228">
    <property type="entry name" value="SAUR FAMILY PROTEIN"/>
    <property type="match status" value="1"/>
</dbReference>
<dbReference type="GO" id="GO:0009733">
    <property type="term" value="P:response to auxin"/>
    <property type="evidence" value="ECO:0007669"/>
    <property type="project" value="InterPro"/>
</dbReference>
<protein>
    <recommendedName>
        <fullName evidence="4">SAUR family protein</fullName>
    </recommendedName>
</protein>
<proteinExistence type="inferred from homology"/>
<evidence type="ECO:0008006" key="4">
    <source>
        <dbReference type="Google" id="ProtNLM"/>
    </source>
</evidence>
<evidence type="ECO:0000313" key="2">
    <source>
        <dbReference type="EMBL" id="GAA0149145.1"/>
    </source>
</evidence>
<evidence type="ECO:0000256" key="1">
    <source>
        <dbReference type="ARBA" id="ARBA00006974"/>
    </source>
</evidence>
<reference evidence="2 3" key="1">
    <citation type="submission" date="2024-01" db="EMBL/GenBank/DDBJ databases">
        <title>The complete chloroplast genome sequence of Lithospermum erythrorhizon: insights into the phylogenetic relationship among Boraginaceae species and the maternal lineages of purple gromwells.</title>
        <authorList>
            <person name="Okada T."/>
            <person name="Watanabe K."/>
        </authorList>
    </citation>
    <scope>NUCLEOTIDE SEQUENCE [LARGE SCALE GENOMIC DNA]</scope>
</reference>
<name>A0AAV3PCL0_LITER</name>